<accession>A0ABS3QA62</accession>
<dbReference type="EMBL" id="JAGETZ010000001">
    <property type="protein sequence ID" value="MBO2007908.1"/>
    <property type="molecule type" value="Genomic_DNA"/>
</dbReference>
<comment type="caution">
    <text evidence="2">The sequence shown here is derived from an EMBL/GenBank/DDBJ whole genome shotgun (WGS) entry which is preliminary data.</text>
</comment>
<evidence type="ECO:0000313" key="2">
    <source>
        <dbReference type="EMBL" id="MBO2007908.1"/>
    </source>
</evidence>
<protein>
    <recommendedName>
        <fullName evidence="4">Outer membrane protein beta-barrel domain-containing protein</fullName>
    </recommendedName>
</protein>
<evidence type="ECO:0000256" key="1">
    <source>
        <dbReference type="SAM" id="SignalP"/>
    </source>
</evidence>
<name>A0ABS3QA62_9BACT</name>
<proteinExistence type="predicted"/>
<sequence length="177" mass="19134">MMSTPFLLLFGLAALPSLGQEAAPSLATYRVRRFSVGVLGTYNGVGVQSDYRFTPRWGVKLAGVQQFGYERAAEYGRAGIGLLTYSLLTNAKVVEPVVGVGAVYSLYHWALAGGSGAVTDLNVGAGFGTNLRFSDRFRTGFNIFAVNGFRAEYQRGDMVVTGRRVVVFPTLTLDFLL</sequence>
<feature type="signal peptide" evidence="1">
    <location>
        <begin position="1"/>
        <end position="22"/>
    </location>
</feature>
<reference evidence="2 3" key="1">
    <citation type="submission" date="2021-03" db="EMBL/GenBank/DDBJ databases">
        <authorList>
            <person name="Kim M.K."/>
        </authorList>
    </citation>
    <scope>NUCLEOTIDE SEQUENCE [LARGE SCALE GENOMIC DNA]</scope>
    <source>
        <strain evidence="2 3">BT442</strain>
    </source>
</reference>
<organism evidence="2 3">
    <name type="scientific">Hymenobacter negativus</name>
    <dbReference type="NCBI Taxonomy" id="2795026"/>
    <lineage>
        <taxon>Bacteria</taxon>
        <taxon>Pseudomonadati</taxon>
        <taxon>Bacteroidota</taxon>
        <taxon>Cytophagia</taxon>
        <taxon>Cytophagales</taxon>
        <taxon>Hymenobacteraceae</taxon>
        <taxon>Hymenobacter</taxon>
    </lineage>
</organism>
<evidence type="ECO:0008006" key="4">
    <source>
        <dbReference type="Google" id="ProtNLM"/>
    </source>
</evidence>
<feature type="chain" id="PRO_5045756568" description="Outer membrane protein beta-barrel domain-containing protein" evidence="1">
    <location>
        <begin position="23"/>
        <end position="177"/>
    </location>
</feature>
<evidence type="ECO:0000313" key="3">
    <source>
        <dbReference type="Proteomes" id="UP000664369"/>
    </source>
</evidence>
<dbReference type="RefSeq" id="WP_208173433.1">
    <property type="nucleotide sequence ID" value="NZ_JAGETZ010000001.1"/>
</dbReference>
<gene>
    <name evidence="2" type="ORF">J4E00_02530</name>
</gene>
<keyword evidence="3" id="KW-1185">Reference proteome</keyword>
<dbReference type="Proteomes" id="UP000664369">
    <property type="component" value="Unassembled WGS sequence"/>
</dbReference>
<keyword evidence="1" id="KW-0732">Signal</keyword>